<dbReference type="EMBL" id="KV429092">
    <property type="protein sequence ID" value="KZT66241.1"/>
    <property type="molecule type" value="Genomic_DNA"/>
</dbReference>
<evidence type="ECO:0000313" key="1">
    <source>
        <dbReference type="EMBL" id="KZT66241.1"/>
    </source>
</evidence>
<sequence>MNSEAKNMRRVFALKEDGSRGWQDDDHCAEIGCVWRAQCTRCTYWQTSTRAMIFGVGELASRIARALRLLLVFNLLLGRHSDWIR</sequence>
<proteinExistence type="predicted"/>
<reference evidence="1 2" key="1">
    <citation type="journal article" date="2016" name="Mol. Biol. Evol.">
        <title>Comparative Genomics of Early-Diverging Mushroom-Forming Fungi Provides Insights into the Origins of Lignocellulose Decay Capabilities.</title>
        <authorList>
            <person name="Nagy L.G."/>
            <person name="Riley R."/>
            <person name="Tritt A."/>
            <person name="Adam C."/>
            <person name="Daum C."/>
            <person name="Floudas D."/>
            <person name="Sun H."/>
            <person name="Yadav J.S."/>
            <person name="Pangilinan J."/>
            <person name="Larsson K.H."/>
            <person name="Matsuura K."/>
            <person name="Barry K."/>
            <person name="Labutti K."/>
            <person name="Kuo R."/>
            <person name="Ohm R.A."/>
            <person name="Bhattacharya S.S."/>
            <person name="Shirouzu T."/>
            <person name="Yoshinaga Y."/>
            <person name="Martin F.M."/>
            <person name="Grigoriev I.V."/>
            <person name="Hibbett D.S."/>
        </authorList>
    </citation>
    <scope>NUCLEOTIDE SEQUENCE [LARGE SCALE GENOMIC DNA]</scope>
    <source>
        <strain evidence="1 2">L-15889</strain>
    </source>
</reference>
<keyword evidence="2" id="KW-1185">Reference proteome</keyword>
<gene>
    <name evidence="1" type="ORF">DAEQUDRAFT_474767</name>
</gene>
<dbReference type="AlphaFoldDB" id="A0A165MXB7"/>
<name>A0A165MXB7_9APHY</name>
<protein>
    <submittedName>
        <fullName evidence="1">Uncharacterized protein</fullName>
    </submittedName>
</protein>
<dbReference type="Proteomes" id="UP000076727">
    <property type="component" value="Unassembled WGS sequence"/>
</dbReference>
<organism evidence="1 2">
    <name type="scientific">Daedalea quercina L-15889</name>
    <dbReference type="NCBI Taxonomy" id="1314783"/>
    <lineage>
        <taxon>Eukaryota</taxon>
        <taxon>Fungi</taxon>
        <taxon>Dikarya</taxon>
        <taxon>Basidiomycota</taxon>
        <taxon>Agaricomycotina</taxon>
        <taxon>Agaricomycetes</taxon>
        <taxon>Polyporales</taxon>
        <taxon>Fomitopsis</taxon>
    </lineage>
</organism>
<evidence type="ECO:0000313" key="2">
    <source>
        <dbReference type="Proteomes" id="UP000076727"/>
    </source>
</evidence>
<accession>A0A165MXB7</accession>